<organism evidence="1 2">
    <name type="scientific">Sharpea azabuensis</name>
    <dbReference type="NCBI Taxonomy" id="322505"/>
    <lineage>
        <taxon>Bacteria</taxon>
        <taxon>Bacillati</taxon>
        <taxon>Bacillota</taxon>
        <taxon>Erysipelotrichia</taxon>
        <taxon>Erysipelotrichales</taxon>
        <taxon>Coprobacillaceae</taxon>
        <taxon>Sharpea</taxon>
    </lineage>
</organism>
<reference evidence="2" key="1">
    <citation type="submission" date="2016-10" db="EMBL/GenBank/DDBJ databases">
        <authorList>
            <person name="Varghese N."/>
        </authorList>
    </citation>
    <scope>NUCLEOTIDE SEQUENCE [LARGE SCALE GENOMIC DNA]</scope>
    <source>
        <strain evidence="2">DSM 20406</strain>
    </source>
</reference>
<evidence type="ECO:0000313" key="1">
    <source>
        <dbReference type="EMBL" id="SEI96740.1"/>
    </source>
</evidence>
<name>A0A1H6V7U2_9FIRM</name>
<keyword evidence="2" id="KW-1185">Reference proteome</keyword>
<gene>
    <name evidence="1" type="ORF">SAMN04487834_10405</name>
</gene>
<dbReference type="Proteomes" id="UP000183028">
    <property type="component" value="Unassembled WGS sequence"/>
</dbReference>
<proteinExistence type="predicted"/>
<sequence length="61" mass="7210">MEDKRMEIKLNWDEMEMLVKIAEKNNMKGAEELASKIVSDYLVAYNKKLEKALEKVSELQY</sequence>
<dbReference type="EMBL" id="FNYK01000040">
    <property type="protein sequence ID" value="SEI96740.1"/>
    <property type="molecule type" value="Genomic_DNA"/>
</dbReference>
<dbReference type="AlphaFoldDB" id="A0A1H6V7U2"/>
<protein>
    <submittedName>
        <fullName evidence="1">Uncharacterized protein</fullName>
    </submittedName>
</protein>
<evidence type="ECO:0000313" key="2">
    <source>
        <dbReference type="Proteomes" id="UP000183028"/>
    </source>
</evidence>
<accession>A0A1H6V7U2</accession>
<dbReference type="RefSeq" id="WP_074732349.1">
    <property type="nucleotide sequence ID" value="NZ_FNYK01000040.1"/>
</dbReference>